<evidence type="ECO:0008006" key="4">
    <source>
        <dbReference type="Google" id="ProtNLM"/>
    </source>
</evidence>
<organism evidence="2 3">
    <name type="scientific">Nonomuraea jiangxiensis</name>
    <dbReference type="NCBI Taxonomy" id="633440"/>
    <lineage>
        <taxon>Bacteria</taxon>
        <taxon>Bacillati</taxon>
        <taxon>Actinomycetota</taxon>
        <taxon>Actinomycetes</taxon>
        <taxon>Streptosporangiales</taxon>
        <taxon>Streptosporangiaceae</taxon>
        <taxon>Nonomuraea</taxon>
    </lineage>
</organism>
<dbReference type="PROSITE" id="PS51318">
    <property type="entry name" value="TAT"/>
    <property type="match status" value="1"/>
</dbReference>
<gene>
    <name evidence="2" type="ORF">SAMN05421869_1454</name>
</gene>
<dbReference type="InterPro" id="IPR006311">
    <property type="entry name" value="TAT_signal"/>
</dbReference>
<evidence type="ECO:0000313" key="2">
    <source>
        <dbReference type="EMBL" id="SDM47664.1"/>
    </source>
</evidence>
<dbReference type="AlphaFoldDB" id="A0A1G9TJM4"/>
<sequence>MPSIMNKRLAIAGALAAGALVLAGAAPASAAFGDPIQTMGSCGQVVNDVKVSGGQASWSHSCSGGNIRVSGWVKDTKADGKCAQVKAEYSNGTQWSARACPTNDRKTFDFNGPGNSVPVYLFVS</sequence>
<keyword evidence="1" id="KW-0732">Signal</keyword>
<feature type="signal peptide" evidence="1">
    <location>
        <begin position="1"/>
        <end position="30"/>
    </location>
</feature>
<feature type="chain" id="PRO_5011724666" description="Secreted protein" evidence="1">
    <location>
        <begin position="31"/>
        <end position="124"/>
    </location>
</feature>
<dbReference type="EMBL" id="FNDJ01000045">
    <property type="protein sequence ID" value="SDM47664.1"/>
    <property type="molecule type" value="Genomic_DNA"/>
</dbReference>
<keyword evidence="3" id="KW-1185">Reference proteome</keyword>
<reference evidence="2 3" key="1">
    <citation type="submission" date="2016-10" db="EMBL/GenBank/DDBJ databases">
        <authorList>
            <person name="de Groot N.N."/>
        </authorList>
    </citation>
    <scope>NUCLEOTIDE SEQUENCE [LARGE SCALE GENOMIC DNA]</scope>
    <source>
        <strain evidence="2 3">CGMCC 4.6533</strain>
    </source>
</reference>
<dbReference type="Proteomes" id="UP000199202">
    <property type="component" value="Unassembled WGS sequence"/>
</dbReference>
<accession>A0A1G9TJM4</accession>
<evidence type="ECO:0000256" key="1">
    <source>
        <dbReference type="SAM" id="SignalP"/>
    </source>
</evidence>
<name>A0A1G9TJM4_9ACTN</name>
<protein>
    <recommendedName>
        <fullName evidence="4">Secreted protein</fullName>
    </recommendedName>
</protein>
<proteinExistence type="predicted"/>
<evidence type="ECO:0000313" key="3">
    <source>
        <dbReference type="Proteomes" id="UP000199202"/>
    </source>
</evidence>